<sequence>MTKPMKYGEMVKLLKGAGFTRSQGKGDHEKWSHPKLSRPVIITQTREISPGVTRNALKAIKEVEK</sequence>
<evidence type="ECO:0000256" key="4">
    <source>
        <dbReference type="ARBA" id="ARBA00022759"/>
    </source>
</evidence>
<evidence type="ECO:0000256" key="2">
    <source>
        <dbReference type="ARBA" id="ARBA00022649"/>
    </source>
</evidence>
<evidence type="ECO:0000313" key="10">
    <source>
        <dbReference type="Proteomes" id="UP000386281"/>
    </source>
</evidence>
<dbReference type="InterPro" id="IPR012933">
    <property type="entry name" value="HicA_mRNA_interferase"/>
</dbReference>
<accession>A0A449D8C7</accession>
<dbReference type="InterPro" id="IPR038570">
    <property type="entry name" value="HicA_sf"/>
</dbReference>
<evidence type="ECO:0000256" key="5">
    <source>
        <dbReference type="ARBA" id="ARBA00022801"/>
    </source>
</evidence>
<keyword evidence="7" id="KW-0346">Stress response</keyword>
<dbReference type="GO" id="GO:0004519">
    <property type="term" value="F:endonuclease activity"/>
    <property type="evidence" value="ECO:0007669"/>
    <property type="project" value="UniProtKB-KW"/>
</dbReference>
<organism evidence="9 10">
    <name type="scientific">Brevibacterium casei</name>
    <dbReference type="NCBI Taxonomy" id="33889"/>
    <lineage>
        <taxon>Bacteria</taxon>
        <taxon>Bacillati</taxon>
        <taxon>Actinomycetota</taxon>
        <taxon>Actinomycetes</taxon>
        <taxon>Micrococcales</taxon>
        <taxon>Brevibacteriaceae</taxon>
        <taxon>Brevibacterium</taxon>
    </lineage>
</organism>
<dbReference type="AlphaFoldDB" id="A0A449D8C7"/>
<comment type="similarity">
    <text evidence="1">Belongs to the HicA mRNA interferase family.</text>
</comment>
<keyword evidence="5" id="KW-0378">Hydrolase</keyword>
<evidence type="ECO:0000313" key="9">
    <source>
        <dbReference type="EMBL" id="VEW13840.1"/>
    </source>
</evidence>
<dbReference type="RefSeq" id="WP_119296914.1">
    <property type="nucleotide sequence ID" value="NZ_CAACXN010000015.1"/>
</dbReference>
<evidence type="ECO:0000256" key="7">
    <source>
        <dbReference type="ARBA" id="ARBA00023016"/>
    </source>
</evidence>
<keyword evidence="3" id="KW-0540">Nuclease</keyword>
<reference evidence="9 10" key="1">
    <citation type="submission" date="2019-02" db="EMBL/GenBank/DDBJ databases">
        <authorList>
            <consortium name="Pathogen Informatics"/>
        </authorList>
    </citation>
    <scope>NUCLEOTIDE SEQUENCE [LARGE SCALE GENOMIC DNA]</scope>
    <source>
        <strain evidence="9 10">3012STDY7078520</strain>
    </source>
</reference>
<evidence type="ECO:0000256" key="3">
    <source>
        <dbReference type="ARBA" id="ARBA00022722"/>
    </source>
</evidence>
<name>A0A449D8C7_9MICO</name>
<feature type="region of interest" description="Disordered" evidence="8">
    <location>
        <begin position="18"/>
        <end position="38"/>
    </location>
</feature>
<protein>
    <submittedName>
        <fullName evidence="9">YcfA-like protein</fullName>
    </submittedName>
</protein>
<keyword evidence="6" id="KW-0694">RNA-binding</keyword>
<dbReference type="Proteomes" id="UP000386281">
    <property type="component" value="Unassembled WGS sequence"/>
</dbReference>
<dbReference type="SUPFAM" id="SSF54786">
    <property type="entry name" value="YcfA/nrd intein domain"/>
    <property type="match status" value="1"/>
</dbReference>
<keyword evidence="4" id="KW-0255">Endonuclease</keyword>
<dbReference type="Gene3D" id="3.30.920.30">
    <property type="entry name" value="Hypothetical protein"/>
    <property type="match status" value="1"/>
</dbReference>
<gene>
    <name evidence="9" type="ORF">NCTC12391_02049</name>
</gene>
<evidence type="ECO:0000256" key="8">
    <source>
        <dbReference type="SAM" id="MobiDB-lite"/>
    </source>
</evidence>
<dbReference type="Pfam" id="PF07927">
    <property type="entry name" value="HicA_toxin"/>
    <property type="match status" value="1"/>
</dbReference>
<dbReference type="GO" id="GO:0016787">
    <property type="term" value="F:hydrolase activity"/>
    <property type="evidence" value="ECO:0007669"/>
    <property type="project" value="UniProtKB-KW"/>
</dbReference>
<keyword evidence="2" id="KW-1277">Toxin-antitoxin system</keyword>
<dbReference type="EMBL" id="CAACXN010000015">
    <property type="protein sequence ID" value="VEW13840.1"/>
    <property type="molecule type" value="Genomic_DNA"/>
</dbReference>
<proteinExistence type="inferred from homology"/>
<evidence type="ECO:0000256" key="6">
    <source>
        <dbReference type="ARBA" id="ARBA00022884"/>
    </source>
</evidence>
<evidence type="ECO:0000256" key="1">
    <source>
        <dbReference type="ARBA" id="ARBA00006620"/>
    </source>
</evidence>
<dbReference type="GO" id="GO:0003729">
    <property type="term" value="F:mRNA binding"/>
    <property type="evidence" value="ECO:0007669"/>
    <property type="project" value="InterPro"/>
</dbReference>